<evidence type="ECO:0000256" key="2">
    <source>
        <dbReference type="ARBA" id="ARBA00009773"/>
    </source>
</evidence>
<evidence type="ECO:0000256" key="7">
    <source>
        <dbReference type="ARBA" id="ARBA00023136"/>
    </source>
</evidence>
<evidence type="ECO:0000313" key="9">
    <source>
        <dbReference type="EMBL" id="MDO1446347.1"/>
    </source>
</evidence>
<keyword evidence="10" id="KW-1185">Reference proteome</keyword>
<proteinExistence type="inferred from homology"/>
<evidence type="ECO:0000313" key="10">
    <source>
        <dbReference type="Proteomes" id="UP001168528"/>
    </source>
</evidence>
<comment type="similarity">
    <text evidence="2">Belongs to the autoinducer-2 exporter (AI-2E) (TC 2.A.86) family.</text>
</comment>
<dbReference type="InterPro" id="IPR002549">
    <property type="entry name" value="AI-2E-like"/>
</dbReference>
<keyword evidence="6 8" id="KW-1133">Transmembrane helix</keyword>
<dbReference type="PANTHER" id="PTHR21716:SF53">
    <property type="entry name" value="PERMEASE PERM-RELATED"/>
    <property type="match status" value="1"/>
</dbReference>
<keyword evidence="5 8" id="KW-0812">Transmembrane</keyword>
<reference evidence="9" key="1">
    <citation type="submission" date="2023-07" db="EMBL/GenBank/DDBJ databases">
        <title>The genome sequence of Rhodocytophaga aerolata KACC 12507.</title>
        <authorList>
            <person name="Zhang X."/>
        </authorList>
    </citation>
    <scope>NUCLEOTIDE SEQUENCE</scope>
    <source>
        <strain evidence="9">KACC 12507</strain>
    </source>
</reference>
<keyword evidence="7 8" id="KW-0472">Membrane</keyword>
<evidence type="ECO:0000256" key="6">
    <source>
        <dbReference type="ARBA" id="ARBA00022989"/>
    </source>
</evidence>
<dbReference type="EMBL" id="JAUKPO010000004">
    <property type="protein sequence ID" value="MDO1446347.1"/>
    <property type="molecule type" value="Genomic_DNA"/>
</dbReference>
<dbReference type="PANTHER" id="PTHR21716">
    <property type="entry name" value="TRANSMEMBRANE PROTEIN"/>
    <property type="match status" value="1"/>
</dbReference>
<feature type="transmembrane region" description="Helical" evidence="8">
    <location>
        <begin position="31"/>
        <end position="47"/>
    </location>
</feature>
<protein>
    <submittedName>
        <fullName evidence="9">AI-2E family transporter</fullName>
    </submittedName>
</protein>
<feature type="transmembrane region" description="Helical" evidence="8">
    <location>
        <begin position="7"/>
        <end position="25"/>
    </location>
</feature>
<sequence>MKAVSVGRINSLLFFGFLIFTALYFARSFLVPFSLAIILAMLMLPVCQKLEQWHLPRGLAIVLCILLILLFIAGMFGIIAGQFAGLQEDLPKIQTEVQTQLDKFQQWVQQQLKIPPQEQETMLKENLSSGKGGGAGGIAKSILSGTIGGLTTLVLILAYFFFFLYYREKYEVFFLKIRGENHTPEVKEVMGKIQKVAVKYIGGRFLAILILATLNSVGLLIVGAKNAILLGILTALFTFVPYVGTLVGGAFAAGTVLITQSASSALTLIGILALIQMLDEYLIEPYIVGGNVALSPLAVIVALVIGGLLWGIPGMILFIPFLGIAKIIFDHVPSLHPYGYLVGMNEESSGSSPLKKIKGWFGKKEDA</sequence>
<dbReference type="Proteomes" id="UP001168528">
    <property type="component" value="Unassembled WGS sequence"/>
</dbReference>
<evidence type="ECO:0000256" key="3">
    <source>
        <dbReference type="ARBA" id="ARBA00022448"/>
    </source>
</evidence>
<evidence type="ECO:0000256" key="8">
    <source>
        <dbReference type="SAM" id="Phobius"/>
    </source>
</evidence>
<evidence type="ECO:0000256" key="5">
    <source>
        <dbReference type="ARBA" id="ARBA00022692"/>
    </source>
</evidence>
<dbReference type="Pfam" id="PF01594">
    <property type="entry name" value="AI-2E_transport"/>
    <property type="match status" value="1"/>
</dbReference>
<evidence type="ECO:0000256" key="1">
    <source>
        <dbReference type="ARBA" id="ARBA00004651"/>
    </source>
</evidence>
<organism evidence="9 10">
    <name type="scientific">Rhodocytophaga aerolata</name>
    <dbReference type="NCBI Taxonomy" id="455078"/>
    <lineage>
        <taxon>Bacteria</taxon>
        <taxon>Pseudomonadati</taxon>
        <taxon>Bacteroidota</taxon>
        <taxon>Cytophagia</taxon>
        <taxon>Cytophagales</taxon>
        <taxon>Rhodocytophagaceae</taxon>
        <taxon>Rhodocytophaga</taxon>
    </lineage>
</organism>
<gene>
    <name evidence="9" type="ORF">Q0590_08805</name>
</gene>
<name>A0ABT8R2M0_9BACT</name>
<feature type="transmembrane region" description="Helical" evidence="8">
    <location>
        <begin position="295"/>
        <end position="319"/>
    </location>
</feature>
<feature type="transmembrane region" description="Helical" evidence="8">
    <location>
        <begin position="142"/>
        <end position="166"/>
    </location>
</feature>
<evidence type="ECO:0000256" key="4">
    <source>
        <dbReference type="ARBA" id="ARBA00022475"/>
    </source>
</evidence>
<keyword evidence="4" id="KW-1003">Cell membrane</keyword>
<accession>A0ABT8R2M0</accession>
<feature type="transmembrane region" description="Helical" evidence="8">
    <location>
        <begin position="265"/>
        <end position="283"/>
    </location>
</feature>
<comment type="subcellular location">
    <subcellularLocation>
        <location evidence="1">Cell membrane</location>
        <topology evidence="1">Multi-pass membrane protein</topology>
    </subcellularLocation>
</comment>
<keyword evidence="3" id="KW-0813">Transport</keyword>
<feature type="transmembrane region" description="Helical" evidence="8">
    <location>
        <begin position="201"/>
        <end position="222"/>
    </location>
</feature>
<feature type="transmembrane region" description="Helical" evidence="8">
    <location>
        <begin position="228"/>
        <end position="253"/>
    </location>
</feature>
<comment type="caution">
    <text evidence="9">The sequence shown here is derived from an EMBL/GenBank/DDBJ whole genome shotgun (WGS) entry which is preliminary data.</text>
</comment>
<feature type="transmembrane region" description="Helical" evidence="8">
    <location>
        <begin position="59"/>
        <end position="80"/>
    </location>
</feature>
<dbReference type="RefSeq" id="WP_302037153.1">
    <property type="nucleotide sequence ID" value="NZ_JAUKPO010000004.1"/>
</dbReference>